<dbReference type="Gene3D" id="3.40.50.300">
    <property type="entry name" value="P-loop containing nucleotide triphosphate hydrolases"/>
    <property type="match status" value="1"/>
</dbReference>
<accession>A0A1H8PCN7</accession>
<dbReference type="AlphaFoldDB" id="A0A1H8PCN7"/>
<dbReference type="PANTHER" id="PTHR43776">
    <property type="entry name" value="TRANSPORT ATP-BINDING PROTEIN"/>
    <property type="match status" value="1"/>
</dbReference>
<dbReference type="InterPro" id="IPR050319">
    <property type="entry name" value="ABC_transp_ATP-bind"/>
</dbReference>
<evidence type="ECO:0000313" key="7">
    <source>
        <dbReference type="Proteomes" id="UP000199300"/>
    </source>
</evidence>
<dbReference type="Pfam" id="PF08352">
    <property type="entry name" value="oligo_HPY"/>
    <property type="match status" value="1"/>
</dbReference>
<dbReference type="EMBL" id="FODJ01000007">
    <property type="protein sequence ID" value="SEO39303.1"/>
    <property type="molecule type" value="Genomic_DNA"/>
</dbReference>
<name>A0A1H8PCN7_9BACI</name>
<dbReference type="GO" id="GO:0015833">
    <property type="term" value="P:peptide transport"/>
    <property type="evidence" value="ECO:0007669"/>
    <property type="project" value="InterPro"/>
</dbReference>
<dbReference type="CDD" id="cd03257">
    <property type="entry name" value="ABC_NikE_OppD_transporters"/>
    <property type="match status" value="1"/>
</dbReference>
<dbReference type="FunFam" id="3.40.50.300:FF:000016">
    <property type="entry name" value="Oligopeptide ABC transporter ATP-binding component"/>
    <property type="match status" value="1"/>
</dbReference>
<dbReference type="SMART" id="SM00382">
    <property type="entry name" value="AAA"/>
    <property type="match status" value="1"/>
</dbReference>
<sequence length="313" mass="35257">MAFLEINDLHVHFPIKGGILNRTIDSVKAVNGVSFQVEQGKTYGLVGESGSGKTTTGRAIIGLNEITSGQVIFEGNDLAATENKKLDVKRDVQMIFQDPYSSLNPKKRVLDIVAEPLRNYEKLSRSQEVERVADLLEKVGLSPESIFKYPHEFSGGQRQRIGIARAIALKPKLIIADEPVSALDVSVQAQVLNFMREIQKELNLTYLFISHDLGIVKHMSDRIGIMYKGRFVEEGDTEDIFSNPQHIYTKRLVAAIPDINPKNRDAQKKFREEVQLEYQKDYGRYFDEKGLAFNLRNISQTHLAALPEIGVVE</sequence>
<keyword evidence="4 6" id="KW-0067">ATP-binding</keyword>
<keyword evidence="3" id="KW-0547">Nucleotide-binding</keyword>
<dbReference type="PROSITE" id="PS50893">
    <property type="entry name" value="ABC_TRANSPORTER_2"/>
    <property type="match status" value="1"/>
</dbReference>
<dbReference type="Pfam" id="PF00005">
    <property type="entry name" value="ABC_tran"/>
    <property type="match status" value="1"/>
</dbReference>
<evidence type="ECO:0000256" key="3">
    <source>
        <dbReference type="ARBA" id="ARBA00022741"/>
    </source>
</evidence>
<keyword evidence="2" id="KW-0813">Transport</keyword>
<dbReference type="InterPro" id="IPR003439">
    <property type="entry name" value="ABC_transporter-like_ATP-bd"/>
</dbReference>
<dbReference type="InterPro" id="IPR017871">
    <property type="entry name" value="ABC_transporter-like_CS"/>
</dbReference>
<gene>
    <name evidence="6" type="ORF">SAMN04488134_10717</name>
</gene>
<dbReference type="OrthoDB" id="9802264at2"/>
<proteinExistence type="inferred from homology"/>
<dbReference type="PANTHER" id="PTHR43776:SF7">
    <property type="entry name" value="D,D-DIPEPTIDE TRANSPORT ATP-BINDING PROTEIN DDPF-RELATED"/>
    <property type="match status" value="1"/>
</dbReference>
<organism evidence="6 7">
    <name type="scientific">Amphibacillus marinus</name>
    <dbReference type="NCBI Taxonomy" id="872970"/>
    <lineage>
        <taxon>Bacteria</taxon>
        <taxon>Bacillati</taxon>
        <taxon>Bacillota</taxon>
        <taxon>Bacilli</taxon>
        <taxon>Bacillales</taxon>
        <taxon>Bacillaceae</taxon>
        <taxon>Amphibacillus</taxon>
    </lineage>
</organism>
<dbReference type="PROSITE" id="PS00211">
    <property type="entry name" value="ABC_TRANSPORTER_1"/>
    <property type="match status" value="1"/>
</dbReference>
<reference evidence="6 7" key="1">
    <citation type="submission" date="2016-10" db="EMBL/GenBank/DDBJ databases">
        <authorList>
            <person name="de Groot N.N."/>
        </authorList>
    </citation>
    <scope>NUCLEOTIDE SEQUENCE [LARGE SCALE GENOMIC DNA]</scope>
    <source>
        <strain evidence="6 7">CGMCC 1.10434</strain>
    </source>
</reference>
<dbReference type="RefSeq" id="WP_091497716.1">
    <property type="nucleotide sequence ID" value="NZ_FODJ01000007.1"/>
</dbReference>
<dbReference type="GO" id="GO:0005524">
    <property type="term" value="F:ATP binding"/>
    <property type="evidence" value="ECO:0007669"/>
    <property type="project" value="UniProtKB-KW"/>
</dbReference>
<protein>
    <submittedName>
        <fullName evidence="6">Peptide/nickel transport system ATP-binding protein</fullName>
    </submittedName>
</protein>
<dbReference type="Proteomes" id="UP000199300">
    <property type="component" value="Unassembled WGS sequence"/>
</dbReference>
<comment type="similarity">
    <text evidence="1">Belongs to the ABC transporter superfamily.</text>
</comment>
<dbReference type="InterPro" id="IPR027417">
    <property type="entry name" value="P-loop_NTPase"/>
</dbReference>
<evidence type="ECO:0000256" key="2">
    <source>
        <dbReference type="ARBA" id="ARBA00022448"/>
    </source>
</evidence>
<evidence type="ECO:0000313" key="6">
    <source>
        <dbReference type="EMBL" id="SEO39303.1"/>
    </source>
</evidence>
<dbReference type="InterPro" id="IPR013563">
    <property type="entry name" value="Oligopep_ABC_C"/>
</dbReference>
<keyword evidence="7" id="KW-1185">Reference proteome</keyword>
<dbReference type="SUPFAM" id="SSF52540">
    <property type="entry name" value="P-loop containing nucleoside triphosphate hydrolases"/>
    <property type="match status" value="1"/>
</dbReference>
<dbReference type="GO" id="GO:0055085">
    <property type="term" value="P:transmembrane transport"/>
    <property type="evidence" value="ECO:0007669"/>
    <property type="project" value="UniProtKB-ARBA"/>
</dbReference>
<dbReference type="GO" id="GO:0016887">
    <property type="term" value="F:ATP hydrolysis activity"/>
    <property type="evidence" value="ECO:0007669"/>
    <property type="project" value="InterPro"/>
</dbReference>
<evidence type="ECO:0000259" key="5">
    <source>
        <dbReference type="PROSITE" id="PS50893"/>
    </source>
</evidence>
<evidence type="ECO:0000256" key="4">
    <source>
        <dbReference type="ARBA" id="ARBA00022840"/>
    </source>
</evidence>
<evidence type="ECO:0000256" key="1">
    <source>
        <dbReference type="ARBA" id="ARBA00005417"/>
    </source>
</evidence>
<dbReference type="InterPro" id="IPR003593">
    <property type="entry name" value="AAA+_ATPase"/>
</dbReference>
<dbReference type="STRING" id="872970.SAMN04488134_10717"/>
<feature type="domain" description="ABC transporter" evidence="5">
    <location>
        <begin position="4"/>
        <end position="253"/>
    </location>
</feature>